<keyword evidence="3" id="KW-1185">Reference proteome</keyword>
<dbReference type="Gene3D" id="2.60.120.920">
    <property type="match status" value="1"/>
</dbReference>
<gene>
    <name evidence="2" type="ORF">BLNAU_7143</name>
</gene>
<accession>A0ABQ9Y2J0</accession>
<evidence type="ECO:0000313" key="2">
    <source>
        <dbReference type="EMBL" id="KAK2957967.1"/>
    </source>
</evidence>
<comment type="caution">
    <text evidence="2">The sequence shown here is derived from an EMBL/GenBank/DDBJ whole genome shotgun (WGS) entry which is preliminary data.</text>
</comment>
<sequence length="238" mass="26439">MGHSSSSQSKSTPKSPVFDEPPRDENTPARLVSLPRLLIVDPSHFIVDRSTITRSTLGLNTELCPIESPLFIEKTITEGVVSITITILSLSASDSYGDIRFGLLDSTVSFSSINNSLYFRFDRALGRSLLNSVAITSYNGCLKFTLPSSKHNPEWQFCHYALTEGDCVRMEVDMDSTPRKVQFFVNGKDGGSYVSGLPPSVKIGFSVSNFGLSFRIDRITQHEHPTPITPEMKEIRWN</sequence>
<evidence type="ECO:0000256" key="1">
    <source>
        <dbReference type="SAM" id="MobiDB-lite"/>
    </source>
</evidence>
<organism evidence="2 3">
    <name type="scientific">Blattamonas nauphoetae</name>
    <dbReference type="NCBI Taxonomy" id="2049346"/>
    <lineage>
        <taxon>Eukaryota</taxon>
        <taxon>Metamonada</taxon>
        <taxon>Preaxostyla</taxon>
        <taxon>Oxymonadida</taxon>
        <taxon>Blattamonas</taxon>
    </lineage>
</organism>
<name>A0ABQ9Y2J0_9EUKA</name>
<dbReference type="InterPro" id="IPR043136">
    <property type="entry name" value="B30.2/SPRY_sf"/>
</dbReference>
<feature type="region of interest" description="Disordered" evidence="1">
    <location>
        <begin position="1"/>
        <end position="28"/>
    </location>
</feature>
<dbReference type="Proteomes" id="UP001281761">
    <property type="component" value="Unassembled WGS sequence"/>
</dbReference>
<evidence type="ECO:0000313" key="3">
    <source>
        <dbReference type="Proteomes" id="UP001281761"/>
    </source>
</evidence>
<reference evidence="2 3" key="1">
    <citation type="journal article" date="2022" name="bioRxiv">
        <title>Genomics of Preaxostyla Flagellates Illuminates Evolutionary Transitions and the Path Towards Mitochondrial Loss.</title>
        <authorList>
            <person name="Novak L.V.F."/>
            <person name="Treitli S.C."/>
            <person name="Pyrih J."/>
            <person name="Halakuc P."/>
            <person name="Pipaliya S.V."/>
            <person name="Vacek V."/>
            <person name="Brzon O."/>
            <person name="Soukal P."/>
            <person name="Eme L."/>
            <person name="Dacks J.B."/>
            <person name="Karnkowska A."/>
            <person name="Elias M."/>
            <person name="Hampl V."/>
        </authorList>
    </citation>
    <scope>NUCLEOTIDE SEQUENCE [LARGE SCALE GENOMIC DNA]</scope>
    <source>
        <strain evidence="2">NAU3</strain>
        <tissue evidence="2">Gut</tissue>
    </source>
</reference>
<dbReference type="EMBL" id="JARBJD010000042">
    <property type="protein sequence ID" value="KAK2957967.1"/>
    <property type="molecule type" value="Genomic_DNA"/>
</dbReference>
<protein>
    <submittedName>
        <fullName evidence="2">Uncharacterized protein</fullName>
    </submittedName>
</protein>
<feature type="compositionally biased region" description="Low complexity" evidence="1">
    <location>
        <begin position="1"/>
        <end position="16"/>
    </location>
</feature>
<proteinExistence type="predicted"/>